<evidence type="ECO:0000256" key="3">
    <source>
        <dbReference type="ARBA" id="ARBA00023163"/>
    </source>
</evidence>
<dbReference type="OrthoDB" id="9795011at2"/>
<dbReference type="PRINTS" id="PR00455">
    <property type="entry name" value="HTHTETR"/>
</dbReference>
<proteinExistence type="predicted"/>
<keyword evidence="2 4" id="KW-0238">DNA-binding</keyword>
<dbReference type="Pfam" id="PF21597">
    <property type="entry name" value="TetR_C_43"/>
    <property type="match status" value="1"/>
</dbReference>
<feature type="domain" description="HTH tetR-type" evidence="5">
    <location>
        <begin position="16"/>
        <end position="75"/>
    </location>
</feature>
<evidence type="ECO:0000259" key="5">
    <source>
        <dbReference type="PROSITE" id="PS50977"/>
    </source>
</evidence>
<accession>A0A543J7P3</accession>
<dbReference type="Gene3D" id="1.10.357.10">
    <property type="entry name" value="Tetracycline Repressor, domain 2"/>
    <property type="match status" value="1"/>
</dbReference>
<dbReference type="SUPFAM" id="SSF48498">
    <property type="entry name" value="Tetracyclin repressor-like, C-terminal domain"/>
    <property type="match status" value="1"/>
</dbReference>
<gene>
    <name evidence="6" type="ORF">FHX81_1137</name>
</gene>
<keyword evidence="1" id="KW-0805">Transcription regulation</keyword>
<dbReference type="PROSITE" id="PS01081">
    <property type="entry name" value="HTH_TETR_1"/>
    <property type="match status" value="1"/>
</dbReference>
<dbReference type="EMBL" id="VFPP01000001">
    <property type="protein sequence ID" value="TQM78854.1"/>
    <property type="molecule type" value="Genomic_DNA"/>
</dbReference>
<evidence type="ECO:0000256" key="1">
    <source>
        <dbReference type="ARBA" id="ARBA00023015"/>
    </source>
</evidence>
<dbReference type="PANTHER" id="PTHR30055">
    <property type="entry name" value="HTH-TYPE TRANSCRIPTIONAL REGULATOR RUTR"/>
    <property type="match status" value="1"/>
</dbReference>
<dbReference type="Proteomes" id="UP000316628">
    <property type="component" value="Unassembled WGS sequence"/>
</dbReference>
<evidence type="ECO:0000313" key="6">
    <source>
        <dbReference type="EMBL" id="TQM78854.1"/>
    </source>
</evidence>
<dbReference type="GO" id="GO:0000976">
    <property type="term" value="F:transcription cis-regulatory region binding"/>
    <property type="evidence" value="ECO:0007669"/>
    <property type="project" value="TreeGrafter"/>
</dbReference>
<dbReference type="InterPro" id="IPR001647">
    <property type="entry name" value="HTH_TetR"/>
</dbReference>
<comment type="caution">
    <text evidence="6">The sequence shown here is derived from an EMBL/GenBank/DDBJ whole genome shotgun (WGS) entry which is preliminary data.</text>
</comment>
<reference evidence="6 7" key="1">
    <citation type="submission" date="2019-06" db="EMBL/GenBank/DDBJ databases">
        <title>Sequencing the genomes of 1000 actinobacteria strains.</title>
        <authorList>
            <person name="Klenk H.-P."/>
        </authorList>
    </citation>
    <scope>NUCLEOTIDE SEQUENCE [LARGE SCALE GENOMIC DNA]</scope>
    <source>
        <strain evidence="6 7">DSM 45456</strain>
    </source>
</reference>
<protein>
    <submittedName>
        <fullName evidence="6">TetR family transcriptional regulator</fullName>
    </submittedName>
</protein>
<keyword evidence="7" id="KW-1185">Reference proteome</keyword>
<evidence type="ECO:0000313" key="7">
    <source>
        <dbReference type="Proteomes" id="UP000316628"/>
    </source>
</evidence>
<dbReference type="InterPro" id="IPR050109">
    <property type="entry name" value="HTH-type_TetR-like_transc_reg"/>
</dbReference>
<feature type="DNA-binding region" description="H-T-H motif" evidence="4">
    <location>
        <begin position="38"/>
        <end position="57"/>
    </location>
</feature>
<keyword evidence="3" id="KW-0804">Transcription</keyword>
<dbReference type="PROSITE" id="PS50977">
    <property type="entry name" value="HTH_TETR_2"/>
    <property type="match status" value="1"/>
</dbReference>
<dbReference type="InterPro" id="IPR049445">
    <property type="entry name" value="TetR_SbtR-like_C"/>
</dbReference>
<dbReference type="InterPro" id="IPR036271">
    <property type="entry name" value="Tet_transcr_reg_TetR-rel_C_sf"/>
</dbReference>
<evidence type="ECO:0000256" key="2">
    <source>
        <dbReference type="ARBA" id="ARBA00023125"/>
    </source>
</evidence>
<dbReference type="AlphaFoldDB" id="A0A543J7P3"/>
<dbReference type="Pfam" id="PF00440">
    <property type="entry name" value="TetR_N"/>
    <property type="match status" value="1"/>
</dbReference>
<dbReference type="InterPro" id="IPR009057">
    <property type="entry name" value="Homeodomain-like_sf"/>
</dbReference>
<dbReference type="InterPro" id="IPR023772">
    <property type="entry name" value="DNA-bd_HTH_TetR-type_CS"/>
</dbReference>
<dbReference type="GO" id="GO:0003700">
    <property type="term" value="F:DNA-binding transcription factor activity"/>
    <property type="evidence" value="ECO:0007669"/>
    <property type="project" value="TreeGrafter"/>
</dbReference>
<dbReference type="SUPFAM" id="SSF46689">
    <property type="entry name" value="Homeodomain-like"/>
    <property type="match status" value="1"/>
</dbReference>
<organism evidence="6 7">
    <name type="scientific">Saccharothrix saharensis</name>
    <dbReference type="NCBI Taxonomy" id="571190"/>
    <lineage>
        <taxon>Bacteria</taxon>
        <taxon>Bacillati</taxon>
        <taxon>Actinomycetota</taxon>
        <taxon>Actinomycetes</taxon>
        <taxon>Pseudonocardiales</taxon>
        <taxon>Pseudonocardiaceae</taxon>
        <taxon>Saccharothrix</taxon>
    </lineage>
</organism>
<name>A0A543J7P3_9PSEU</name>
<sequence length="208" mass="22674">MRDVPAETTHLRADARQNRDRILDSAREAFAADGLDVSMTEIARRAGVGVATLYRRFPTKEALVREVFAEQLAACTGEVHRAAADPDPWRGFCRVVAELCEMQARDRGFSAAFLSAFPDAVPVDEMRARAEEAFSGLVERAKGVGALRPDFTVDDLMLVLMANNGLVTDSVDATVAASRRLVAYFLQAFQARAPLPPPVRLGLRDALG</sequence>
<evidence type="ECO:0000256" key="4">
    <source>
        <dbReference type="PROSITE-ProRule" id="PRU00335"/>
    </source>
</evidence>
<dbReference type="PANTHER" id="PTHR30055:SF234">
    <property type="entry name" value="HTH-TYPE TRANSCRIPTIONAL REGULATOR BETI"/>
    <property type="match status" value="1"/>
</dbReference>